<keyword evidence="3" id="KW-1185">Reference proteome</keyword>
<dbReference type="InterPro" id="IPR013216">
    <property type="entry name" value="Methyltransf_11"/>
</dbReference>
<dbReference type="EMBL" id="ABIB01000001">
    <property type="protein sequence ID" value="EDP98141.1"/>
    <property type="molecule type" value="Genomic_DNA"/>
</dbReference>
<dbReference type="STRING" id="391587.KAOT1_13027"/>
<proteinExistence type="predicted"/>
<evidence type="ECO:0000313" key="3">
    <source>
        <dbReference type="Proteomes" id="UP000002945"/>
    </source>
</evidence>
<organism evidence="2 3">
    <name type="scientific">Kordia algicida OT-1</name>
    <dbReference type="NCBI Taxonomy" id="391587"/>
    <lineage>
        <taxon>Bacteria</taxon>
        <taxon>Pseudomonadati</taxon>
        <taxon>Bacteroidota</taxon>
        <taxon>Flavobacteriia</taxon>
        <taxon>Flavobacteriales</taxon>
        <taxon>Flavobacteriaceae</taxon>
        <taxon>Kordia</taxon>
    </lineage>
</organism>
<dbReference type="Gene3D" id="3.40.50.150">
    <property type="entry name" value="Vaccinia Virus protein VP39"/>
    <property type="match status" value="1"/>
</dbReference>
<dbReference type="InterPro" id="IPR029063">
    <property type="entry name" value="SAM-dependent_MTases_sf"/>
</dbReference>
<accession>A9DJN1</accession>
<comment type="caution">
    <text evidence="2">The sequence shown here is derived from an EMBL/GenBank/DDBJ whole genome shotgun (WGS) entry which is preliminary data.</text>
</comment>
<feature type="domain" description="Methyltransferase type 11" evidence="1">
    <location>
        <begin position="30"/>
        <end position="108"/>
    </location>
</feature>
<dbReference type="Proteomes" id="UP000002945">
    <property type="component" value="Unassembled WGS sequence"/>
</dbReference>
<keyword evidence="2" id="KW-0489">Methyltransferase</keyword>
<protein>
    <submittedName>
        <fullName evidence="2">Methyltransferase type 11</fullName>
    </submittedName>
</protein>
<dbReference type="RefSeq" id="WP_007095154.1">
    <property type="nucleotide sequence ID" value="NZ_CP142125.1"/>
</dbReference>
<dbReference type="GO" id="GO:0008757">
    <property type="term" value="F:S-adenosylmethionine-dependent methyltransferase activity"/>
    <property type="evidence" value="ECO:0007669"/>
    <property type="project" value="InterPro"/>
</dbReference>
<dbReference type="eggNOG" id="COG2226">
    <property type="taxonomic scope" value="Bacteria"/>
</dbReference>
<name>A9DJN1_9FLAO</name>
<dbReference type="GO" id="GO:0032259">
    <property type="term" value="P:methylation"/>
    <property type="evidence" value="ECO:0007669"/>
    <property type="project" value="UniProtKB-KW"/>
</dbReference>
<gene>
    <name evidence="2" type="ORF">KAOT1_13027</name>
</gene>
<evidence type="ECO:0000259" key="1">
    <source>
        <dbReference type="Pfam" id="PF08241"/>
    </source>
</evidence>
<evidence type="ECO:0000313" key="2">
    <source>
        <dbReference type="EMBL" id="EDP98141.1"/>
    </source>
</evidence>
<reference evidence="2 3" key="1">
    <citation type="journal article" date="2011" name="J. Bacteriol.">
        <title>Genome sequence of the algicidal bacterium Kordia algicida OT-1.</title>
        <authorList>
            <person name="Lee H.S."/>
            <person name="Kang S.G."/>
            <person name="Kwon K.K."/>
            <person name="Lee J.H."/>
            <person name="Kim S.J."/>
        </authorList>
    </citation>
    <scope>NUCLEOTIDE SEQUENCE [LARGE SCALE GENOMIC DNA]</scope>
    <source>
        <strain evidence="2 3">OT-1</strain>
    </source>
</reference>
<dbReference type="HOGENOM" id="CLU_1418964_0_0_10"/>
<dbReference type="AlphaFoldDB" id="A9DJN1"/>
<keyword evidence="2" id="KW-0808">Transferase</keyword>
<sequence length="182" mass="21307">MTLYQKWCYQKAAIKLDRLAKFYKKGETILDIGSGNCALNMQLKNAGYDIIGLDIANKSAFKEITPVIYDGMTLPFEDNSFDVVQIITVLHHIKNPEITVKEAKRVGKKVIIMEDIYENTFQKYVTYIADSINNWEFIGHPHTNMNDKEWKEVFDRNGLHIEESEYYNFLLFFKQVTYLLTK</sequence>
<dbReference type="SUPFAM" id="SSF53335">
    <property type="entry name" value="S-adenosyl-L-methionine-dependent methyltransferases"/>
    <property type="match status" value="1"/>
</dbReference>
<dbReference type="OrthoDB" id="9805171at2"/>
<dbReference type="Pfam" id="PF08241">
    <property type="entry name" value="Methyltransf_11"/>
    <property type="match status" value="1"/>
</dbReference>